<dbReference type="InterPro" id="IPR036946">
    <property type="entry name" value="G_retro_matrix_sf"/>
</dbReference>
<dbReference type="Ensembl" id="ENSMCST00000006328.1">
    <property type="protein sequence ID" value="ENSMCSP00000006183.1"/>
    <property type="gene ID" value="ENSMCSG00000004479.1"/>
</dbReference>
<dbReference type="OrthoDB" id="9422159at2759"/>
<dbReference type="Proteomes" id="UP000694560">
    <property type="component" value="Unplaced"/>
</dbReference>
<dbReference type="Pfam" id="PF02093">
    <property type="entry name" value="Gag_p30"/>
    <property type="match status" value="1"/>
</dbReference>
<name>A0A8C5TDA2_9PASS</name>
<accession>A0A8C5TDA2</accession>
<reference evidence="3" key="2">
    <citation type="submission" date="2025-09" db="UniProtKB">
        <authorList>
            <consortium name="Ensembl"/>
        </authorList>
    </citation>
    <scope>IDENTIFICATION</scope>
</reference>
<feature type="region of interest" description="Disordered" evidence="1">
    <location>
        <begin position="172"/>
        <end position="199"/>
    </location>
</feature>
<dbReference type="Gene3D" id="1.10.375.10">
    <property type="entry name" value="Human Immunodeficiency Virus Type 1 Capsid Protein"/>
    <property type="match status" value="1"/>
</dbReference>
<dbReference type="InterPro" id="IPR003036">
    <property type="entry name" value="Gag_P30"/>
</dbReference>
<dbReference type="GO" id="GO:0019068">
    <property type="term" value="P:virion assembly"/>
    <property type="evidence" value="ECO:0007669"/>
    <property type="project" value="InterPro"/>
</dbReference>
<dbReference type="InterPro" id="IPR036875">
    <property type="entry name" value="Znf_CCHC_sf"/>
</dbReference>
<dbReference type="SUPFAM" id="SSF47943">
    <property type="entry name" value="Retrovirus capsid protein, N-terminal core domain"/>
    <property type="match status" value="1"/>
</dbReference>
<protein>
    <recommendedName>
        <fullName evidence="2">Core shell protein Gag P30 domain-containing protein</fullName>
    </recommendedName>
</protein>
<proteinExistence type="predicted"/>
<dbReference type="SUPFAM" id="SSF47836">
    <property type="entry name" value="Retroviral matrix proteins"/>
    <property type="match status" value="1"/>
</dbReference>
<dbReference type="GO" id="GO:0008270">
    <property type="term" value="F:zinc ion binding"/>
    <property type="evidence" value="ECO:0007669"/>
    <property type="project" value="InterPro"/>
</dbReference>
<sequence>MGCVSSSESIQIPREAPLSVILKHWQVLTGKRTTLNTGELVRLCTHVWPVLGLRTGRRWPQFGSLDNDLITELLIELRVQGRYEELRYAEFFAIFLNREQAYSQPKKGWFEMVLLKRKKGGETRPVTNKVAGTKETDMTDLDLVAPTLPVQTGGGAGGGGERRGKIAPEAIEASSPVAKRTRSKRDGAEQEDPALEAPLRQAVGNQGLVYIKTPFSLGELQQWKESVGRYRDNPERVAMHFVTAIKAQNPDWSDLNVMLDESLDISEKEMVTEAAIAAIETQITAGTLQGPVNYIFPLSDPGWDPNVPDQMAKLKRYQNGWSLDVNESPTDFLNRLKEAARKYTNLDLESPAQQSHLAFLFIGQSAKDIRRKLQKMDGTYDMSALLNAAWKVYQNRDSTDTQDKNHHKKKQDKGKSSNPPKKGSLADDQCVVCKKRGHWKNECPTQLKQIPPVPAVGGD</sequence>
<evidence type="ECO:0000259" key="2">
    <source>
        <dbReference type="Pfam" id="PF02093"/>
    </source>
</evidence>
<dbReference type="InterPro" id="IPR008919">
    <property type="entry name" value="Retrov_capsid_N"/>
</dbReference>
<dbReference type="InterPro" id="IPR010999">
    <property type="entry name" value="Retrovr_matrix"/>
</dbReference>
<feature type="region of interest" description="Disordered" evidence="1">
    <location>
        <begin position="396"/>
        <end position="427"/>
    </location>
</feature>
<evidence type="ECO:0000313" key="4">
    <source>
        <dbReference type="Proteomes" id="UP000694560"/>
    </source>
</evidence>
<evidence type="ECO:0000313" key="3">
    <source>
        <dbReference type="Ensembl" id="ENSMCSP00000006183.1"/>
    </source>
</evidence>
<feature type="domain" description="Core shell protein Gag P30" evidence="2">
    <location>
        <begin position="308"/>
        <end position="394"/>
    </location>
</feature>
<reference evidence="3" key="1">
    <citation type="submission" date="2025-08" db="UniProtKB">
        <authorList>
            <consortium name="Ensembl"/>
        </authorList>
    </citation>
    <scope>IDENTIFICATION</scope>
</reference>
<dbReference type="AlphaFoldDB" id="A0A8C5TDA2"/>
<keyword evidence="4" id="KW-1185">Reference proteome</keyword>
<dbReference type="PANTHER" id="PTHR33166">
    <property type="entry name" value="GAG_P30 DOMAIN-CONTAINING PROTEIN"/>
    <property type="match status" value="1"/>
</dbReference>
<dbReference type="InterPro" id="IPR050462">
    <property type="entry name" value="Retroviral_Gag-Pol_poly"/>
</dbReference>
<dbReference type="Gene3D" id="1.10.150.180">
    <property type="entry name" value="Gamma-retroviral matrix domain"/>
    <property type="match status" value="1"/>
</dbReference>
<dbReference type="SUPFAM" id="SSF57756">
    <property type="entry name" value="Retrovirus zinc finger-like domains"/>
    <property type="match status" value="1"/>
</dbReference>
<evidence type="ECO:0000256" key="1">
    <source>
        <dbReference type="SAM" id="MobiDB-lite"/>
    </source>
</evidence>
<dbReference type="GO" id="GO:0003676">
    <property type="term" value="F:nucleic acid binding"/>
    <property type="evidence" value="ECO:0007669"/>
    <property type="project" value="InterPro"/>
</dbReference>
<organism evidence="3 4">
    <name type="scientific">Malurus cyaneus samueli</name>
    <dbReference type="NCBI Taxonomy" id="2593467"/>
    <lineage>
        <taxon>Eukaryota</taxon>
        <taxon>Metazoa</taxon>
        <taxon>Chordata</taxon>
        <taxon>Craniata</taxon>
        <taxon>Vertebrata</taxon>
        <taxon>Euteleostomi</taxon>
        <taxon>Archelosauria</taxon>
        <taxon>Archosauria</taxon>
        <taxon>Dinosauria</taxon>
        <taxon>Saurischia</taxon>
        <taxon>Theropoda</taxon>
        <taxon>Coelurosauria</taxon>
        <taxon>Aves</taxon>
        <taxon>Neognathae</taxon>
        <taxon>Neoaves</taxon>
        <taxon>Telluraves</taxon>
        <taxon>Australaves</taxon>
        <taxon>Passeriformes</taxon>
        <taxon>Meliphagoidea</taxon>
        <taxon>Maluridae</taxon>
        <taxon>Malurus</taxon>
    </lineage>
</organism>
<dbReference type="Gene3D" id="4.10.60.10">
    <property type="entry name" value="Zinc finger, CCHC-type"/>
    <property type="match status" value="1"/>
</dbReference>